<organism evidence="2 3">
    <name type="scientific">Streptomyces zingiberis</name>
    <dbReference type="NCBI Taxonomy" id="2053010"/>
    <lineage>
        <taxon>Bacteria</taxon>
        <taxon>Bacillati</taxon>
        <taxon>Actinomycetota</taxon>
        <taxon>Actinomycetes</taxon>
        <taxon>Kitasatosporales</taxon>
        <taxon>Streptomycetaceae</taxon>
        <taxon>Streptomyces</taxon>
    </lineage>
</organism>
<comment type="caution">
    <text evidence="2">The sequence shown here is derived from an EMBL/GenBank/DDBJ whole genome shotgun (WGS) entry which is preliminary data.</text>
</comment>
<gene>
    <name evidence="2" type="ORF">HCK00_02500</name>
</gene>
<evidence type="ECO:0000256" key="1">
    <source>
        <dbReference type="SAM" id="MobiDB-lite"/>
    </source>
</evidence>
<evidence type="ECO:0000313" key="2">
    <source>
        <dbReference type="EMBL" id="NJP99440.1"/>
    </source>
</evidence>
<evidence type="ECO:0008006" key="4">
    <source>
        <dbReference type="Google" id="ProtNLM"/>
    </source>
</evidence>
<proteinExistence type="predicted"/>
<feature type="compositionally biased region" description="Low complexity" evidence="1">
    <location>
        <begin position="198"/>
        <end position="224"/>
    </location>
</feature>
<reference evidence="2 3" key="1">
    <citation type="submission" date="2020-03" db="EMBL/GenBank/DDBJ databases">
        <title>WGS of actinomycetes isolated from Thailand.</title>
        <authorList>
            <person name="Thawai C."/>
        </authorList>
    </citation>
    <scope>NUCLEOTIDE SEQUENCE [LARGE SCALE GENOMIC DNA]</scope>
    <source>
        <strain evidence="2 3">PLAI 1-29</strain>
    </source>
</reference>
<keyword evidence="3" id="KW-1185">Reference proteome</keyword>
<protein>
    <recommendedName>
        <fullName evidence="4">Secreted protein</fullName>
    </recommendedName>
</protein>
<evidence type="ECO:0000313" key="3">
    <source>
        <dbReference type="Proteomes" id="UP000695264"/>
    </source>
</evidence>
<feature type="region of interest" description="Disordered" evidence="1">
    <location>
        <begin position="176"/>
        <end position="254"/>
    </location>
</feature>
<dbReference type="Proteomes" id="UP000695264">
    <property type="component" value="Unassembled WGS sequence"/>
</dbReference>
<dbReference type="RefSeq" id="WP_168100065.1">
    <property type="nucleotide sequence ID" value="NZ_JAATEN010000002.1"/>
</dbReference>
<accession>A0ABX1BSP7</accession>
<sequence length="254" mass="26796">MEAAIMVVVLLFVLFVAAGVYAAAKAVGAAKRGVDRTVEQARRTVEDTTLRARQFARPGAAGEVAQLRVGLRASLRATEQTLRAAAPEDPSLGEALGLFDRLNAHGRELDTELRRLEGEPDRAGLAARLPELRERTERIVHSADALRWAAQDRAQRFADDDLAELSGRIQMEAGALRHWAPSDDPSEATGGTPGGRAAGSAGSAGARGRDGAAPGSPAGTAGPARQEPPAITARDPRAATGFPWEKTRRPESTT</sequence>
<dbReference type="EMBL" id="JAATEN010000002">
    <property type="protein sequence ID" value="NJP99440.1"/>
    <property type="molecule type" value="Genomic_DNA"/>
</dbReference>
<feature type="compositionally biased region" description="Basic and acidic residues" evidence="1">
    <location>
        <begin position="245"/>
        <end position="254"/>
    </location>
</feature>
<name>A0ABX1BSP7_9ACTN</name>